<dbReference type="Proteomes" id="UP001145114">
    <property type="component" value="Unassembled WGS sequence"/>
</dbReference>
<accession>A0ACC1HD94</accession>
<proteinExistence type="predicted"/>
<evidence type="ECO:0000313" key="1">
    <source>
        <dbReference type="EMBL" id="KAJ1673073.1"/>
    </source>
</evidence>
<evidence type="ECO:0000313" key="2">
    <source>
        <dbReference type="Proteomes" id="UP001145114"/>
    </source>
</evidence>
<protein>
    <submittedName>
        <fullName evidence="1">Uncharacterized protein</fullName>
    </submittedName>
</protein>
<name>A0ACC1HD94_9FUNG</name>
<sequence length="110" mass="11490">MGSKKRKHSKSSGSSGATDTTVAAAADTSANAGIQVSVSVLETNSEGGPVLATFAGSTPPSESVFRTFIKKPIEEDSPEDTKHIVVTETERMEFVGKDFGSDGPPKGRFQ</sequence>
<gene>
    <name evidence="1" type="ORF">EV182_005944</name>
</gene>
<reference evidence="1" key="1">
    <citation type="submission" date="2022-06" db="EMBL/GenBank/DDBJ databases">
        <title>Phylogenomic reconstructions and comparative analyses of Kickxellomycotina fungi.</title>
        <authorList>
            <person name="Reynolds N.K."/>
            <person name="Stajich J.E."/>
            <person name="Barry K."/>
            <person name="Grigoriev I.V."/>
            <person name="Crous P."/>
            <person name="Smith M.E."/>
        </authorList>
    </citation>
    <scope>NUCLEOTIDE SEQUENCE</scope>
    <source>
        <strain evidence="1">RSA 2271</strain>
    </source>
</reference>
<keyword evidence="2" id="KW-1185">Reference proteome</keyword>
<dbReference type="EMBL" id="JAMZIH010007428">
    <property type="protein sequence ID" value="KAJ1673073.1"/>
    <property type="molecule type" value="Genomic_DNA"/>
</dbReference>
<comment type="caution">
    <text evidence="1">The sequence shown here is derived from an EMBL/GenBank/DDBJ whole genome shotgun (WGS) entry which is preliminary data.</text>
</comment>
<organism evidence="1 2">
    <name type="scientific">Spiromyces aspiralis</name>
    <dbReference type="NCBI Taxonomy" id="68401"/>
    <lineage>
        <taxon>Eukaryota</taxon>
        <taxon>Fungi</taxon>
        <taxon>Fungi incertae sedis</taxon>
        <taxon>Zoopagomycota</taxon>
        <taxon>Kickxellomycotina</taxon>
        <taxon>Kickxellomycetes</taxon>
        <taxon>Kickxellales</taxon>
        <taxon>Kickxellaceae</taxon>
        <taxon>Spiromyces</taxon>
    </lineage>
</organism>